<evidence type="ECO:0000256" key="1">
    <source>
        <dbReference type="ARBA" id="ARBA00001936"/>
    </source>
</evidence>
<comment type="catalytic activity">
    <reaction evidence="8 10">
        <text>ITP + H2O = IDP + phosphate + H(+)</text>
        <dbReference type="Rhea" id="RHEA:28330"/>
        <dbReference type="ChEBI" id="CHEBI:15377"/>
        <dbReference type="ChEBI" id="CHEBI:15378"/>
        <dbReference type="ChEBI" id="CHEBI:43474"/>
        <dbReference type="ChEBI" id="CHEBI:58280"/>
        <dbReference type="ChEBI" id="CHEBI:61402"/>
        <dbReference type="EC" id="3.6.1.73"/>
    </reaction>
</comment>
<keyword evidence="7 10" id="KW-0464">Manganese</keyword>
<comment type="cofactor">
    <cofactor evidence="10">
        <name>Mg(2+)</name>
        <dbReference type="ChEBI" id="CHEBI:18420"/>
    </cofactor>
    <cofactor evidence="10">
        <name>Mn(2+)</name>
        <dbReference type="ChEBI" id="CHEBI:29035"/>
    </cofactor>
    <text evidence="10">Binds 1 divalent metal cation per subunit; can use either Mg(2+) or Mn(2+).</text>
</comment>
<dbReference type="GO" id="GO:0000166">
    <property type="term" value="F:nucleotide binding"/>
    <property type="evidence" value="ECO:0007669"/>
    <property type="project" value="UniProtKB-KW"/>
</dbReference>
<dbReference type="PANTHER" id="PTHR34699">
    <property type="match status" value="1"/>
</dbReference>
<comment type="caution">
    <text evidence="10">Lacks conserved residue(s) required for the propagation of feature annotation.</text>
</comment>
<evidence type="ECO:0000256" key="5">
    <source>
        <dbReference type="ARBA" id="ARBA00022842"/>
    </source>
</evidence>
<dbReference type="PANTHER" id="PTHR34699:SF2">
    <property type="entry name" value="NON-CANONICAL PURINE NTP PHOSPHATASE_PRRC1 DOMAIN-CONTAINING PROTEIN"/>
    <property type="match status" value="1"/>
</dbReference>
<dbReference type="GO" id="GO:0103023">
    <property type="term" value="F:ITPase activity"/>
    <property type="evidence" value="ECO:0007669"/>
    <property type="project" value="UniProtKB-EC"/>
</dbReference>
<dbReference type="InterPro" id="IPR002786">
    <property type="entry name" value="Non_canon_purine_NTPase"/>
</dbReference>
<dbReference type="InterPro" id="IPR050299">
    <property type="entry name" value="YjjX_NTPase"/>
</dbReference>
<dbReference type="InterPro" id="IPR029001">
    <property type="entry name" value="ITPase-like_fam"/>
</dbReference>
<evidence type="ECO:0000259" key="11">
    <source>
        <dbReference type="Pfam" id="PF01931"/>
    </source>
</evidence>
<comment type="function">
    <text evidence="10">Phosphatase that hydrolyzes non-canonical purine nucleotides such as XTP and ITP to their respective diphosphate derivatives. Probably excludes non-canonical purines from DNA/RNA precursor pool, thus preventing their incorporation into DNA/RNA and avoiding chromosomal lesions.</text>
</comment>
<keyword evidence="5 10" id="KW-0460">Magnesium</keyword>
<sequence>MIVAVGSSNPVKVKAVENVLSKFFSVSVVAMDVETGVPPQPIGADVTIRGAICRAMAAIRSEPSADLGVGIESGLLEFPSTISGFMDQQFAAIVDQDGAITLGGGPAFEYPLVIINKVISERTEINDAMGALTGIKGLGRKEGAIGYFSKGRLDRTRLTEQAVLMALIPRLNKDLYFASQPR</sequence>
<feature type="binding site" evidence="10">
    <location>
        <begin position="7"/>
        <end position="12"/>
    </location>
    <ligand>
        <name>substrate</name>
    </ligand>
</feature>
<proteinExistence type="inferred from homology"/>
<evidence type="ECO:0000256" key="9">
    <source>
        <dbReference type="ARBA" id="ARBA00048781"/>
    </source>
</evidence>
<dbReference type="Gene3D" id="3.90.950.10">
    <property type="match status" value="1"/>
</dbReference>
<comment type="catalytic activity">
    <reaction evidence="9 10">
        <text>XTP + H2O = XDP + phosphate + H(+)</text>
        <dbReference type="Rhea" id="RHEA:28406"/>
        <dbReference type="ChEBI" id="CHEBI:15377"/>
        <dbReference type="ChEBI" id="CHEBI:15378"/>
        <dbReference type="ChEBI" id="CHEBI:43474"/>
        <dbReference type="ChEBI" id="CHEBI:59884"/>
        <dbReference type="ChEBI" id="CHEBI:61314"/>
        <dbReference type="EC" id="3.6.1.73"/>
    </reaction>
</comment>
<comment type="caution">
    <text evidence="12">The sequence shown here is derived from an EMBL/GenBank/DDBJ whole genome shotgun (WGS) entry which is preliminary data.</text>
</comment>
<dbReference type="SUPFAM" id="SSF52972">
    <property type="entry name" value="ITPase-like"/>
    <property type="match status" value="1"/>
</dbReference>
<dbReference type="Pfam" id="PF01931">
    <property type="entry name" value="NTPase_I-T"/>
    <property type="match status" value="1"/>
</dbReference>
<evidence type="ECO:0000256" key="7">
    <source>
        <dbReference type="ARBA" id="ARBA00023211"/>
    </source>
</evidence>
<evidence type="ECO:0000256" key="10">
    <source>
        <dbReference type="HAMAP-Rule" id="MF_00648"/>
    </source>
</evidence>
<dbReference type="NCBIfam" id="NF003039">
    <property type="entry name" value="PRK03941.1"/>
    <property type="match status" value="1"/>
</dbReference>
<dbReference type="InterPro" id="IPR026533">
    <property type="entry name" value="NTPase/PRRC1"/>
</dbReference>
<accession>A0A7C3ETQ1</accession>
<evidence type="ECO:0000256" key="6">
    <source>
        <dbReference type="ARBA" id="ARBA00023080"/>
    </source>
</evidence>
<feature type="domain" description="Non-canonical purine NTP phosphatase/PRRC1" evidence="11">
    <location>
        <begin position="6"/>
        <end position="171"/>
    </location>
</feature>
<evidence type="ECO:0000256" key="8">
    <source>
        <dbReference type="ARBA" id="ARBA00048174"/>
    </source>
</evidence>
<comment type="similarity">
    <text evidence="10">Belongs to the YjjX NTPase family.</text>
</comment>
<dbReference type="FunFam" id="3.90.950.10:FF:000002">
    <property type="entry name" value="Inosine/xanthosine triphosphatase"/>
    <property type="match status" value="1"/>
</dbReference>
<protein>
    <recommendedName>
        <fullName evidence="10">Probable inosine/xanthosine triphosphatase</fullName>
        <shortName evidence="10">ITPase/XTPase</shortName>
        <ecNumber evidence="10">3.6.1.73</ecNumber>
    </recommendedName>
    <alternativeName>
        <fullName evidence="10">Non-canonical purine NTP phosphatase</fullName>
    </alternativeName>
    <alternativeName>
        <fullName evidence="10">Non-standard purine NTP phosphatase</fullName>
    </alternativeName>
    <alternativeName>
        <fullName evidence="10">Nucleoside-triphosphate phosphatase</fullName>
        <shortName evidence="10">NTPase</shortName>
    </alternativeName>
</protein>
<dbReference type="NCBIfam" id="TIGR00258">
    <property type="entry name" value="inosine/xanthosine triphosphatase"/>
    <property type="match status" value="1"/>
</dbReference>
<comment type="subunit">
    <text evidence="10">Homodimer.</text>
</comment>
<gene>
    <name evidence="12" type="primary">yjjX</name>
    <name evidence="12" type="ORF">ENS19_07300</name>
</gene>
<evidence type="ECO:0000313" key="12">
    <source>
        <dbReference type="EMBL" id="HFK21060.1"/>
    </source>
</evidence>
<dbReference type="GO" id="GO:0006772">
    <property type="term" value="P:thiamine metabolic process"/>
    <property type="evidence" value="ECO:0007669"/>
    <property type="project" value="TreeGrafter"/>
</dbReference>
<keyword evidence="2 10" id="KW-0479">Metal-binding</keyword>
<keyword evidence="4 10" id="KW-0378">Hydrolase</keyword>
<dbReference type="EC" id="3.6.1.73" evidence="10"/>
<evidence type="ECO:0000256" key="2">
    <source>
        <dbReference type="ARBA" id="ARBA00022723"/>
    </source>
</evidence>
<dbReference type="GO" id="GO:0009117">
    <property type="term" value="P:nucleotide metabolic process"/>
    <property type="evidence" value="ECO:0007669"/>
    <property type="project" value="UniProtKB-KW"/>
</dbReference>
<name>A0A7C3ETQ1_9CREN</name>
<dbReference type="AlphaFoldDB" id="A0A7C3ETQ1"/>
<evidence type="ECO:0000256" key="4">
    <source>
        <dbReference type="ARBA" id="ARBA00022801"/>
    </source>
</evidence>
<reference evidence="12" key="1">
    <citation type="journal article" date="2020" name="mSystems">
        <title>Genome- and Community-Level Interaction Insights into Carbon Utilization and Element Cycling Functions of Hydrothermarchaeota in Hydrothermal Sediment.</title>
        <authorList>
            <person name="Zhou Z."/>
            <person name="Liu Y."/>
            <person name="Xu W."/>
            <person name="Pan J."/>
            <person name="Luo Z.H."/>
            <person name="Li M."/>
        </authorList>
    </citation>
    <scope>NUCLEOTIDE SEQUENCE [LARGE SCALE GENOMIC DNA]</scope>
    <source>
        <strain evidence="12">SpSt-468</strain>
    </source>
</reference>
<feature type="binding site" evidence="10">
    <location>
        <position position="34"/>
    </location>
    <ligand>
        <name>Mg(2+)</name>
        <dbReference type="ChEBI" id="CHEBI:18420"/>
    </ligand>
</feature>
<dbReference type="HAMAP" id="MF_00648">
    <property type="entry name" value="Non_canon_purine_NTPase_YjjX"/>
    <property type="match status" value="1"/>
</dbReference>
<keyword evidence="6 10" id="KW-0546">Nucleotide metabolism</keyword>
<organism evidence="12">
    <name type="scientific">Candidatus Methanomethylicus mesodigestus</name>
    <dbReference type="NCBI Taxonomy" id="1867258"/>
    <lineage>
        <taxon>Archaea</taxon>
        <taxon>Thermoproteota</taxon>
        <taxon>Methanosuratincolia</taxon>
        <taxon>Candidatus Methanomethylicales</taxon>
        <taxon>Candidatus Methanomethylicaceae</taxon>
        <taxon>Candidatus Methanomethylicus</taxon>
    </lineage>
</organism>
<evidence type="ECO:0000256" key="3">
    <source>
        <dbReference type="ARBA" id="ARBA00022741"/>
    </source>
</evidence>
<keyword evidence="3 10" id="KW-0547">Nucleotide-binding</keyword>
<comment type="cofactor">
    <cofactor evidence="1">
        <name>Mn(2+)</name>
        <dbReference type="ChEBI" id="CHEBI:29035"/>
    </cofactor>
</comment>
<dbReference type="GO" id="GO:0046872">
    <property type="term" value="F:metal ion binding"/>
    <property type="evidence" value="ECO:0007669"/>
    <property type="project" value="UniProtKB-KW"/>
</dbReference>
<dbReference type="EMBL" id="DSTX01000012">
    <property type="protein sequence ID" value="HFK21060.1"/>
    <property type="molecule type" value="Genomic_DNA"/>
</dbReference>